<feature type="compositionally biased region" description="Low complexity" evidence="1">
    <location>
        <begin position="33"/>
        <end position="49"/>
    </location>
</feature>
<gene>
    <name evidence="2" type="primary">sle_12620</name>
</gene>
<feature type="region of interest" description="Disordered" evidence="1">
    <location>
        <begin position="30"/>
        <end position="49"/>
    </location>
</feature>
<organism evidence="2 3">
    <name type="scientific">Streptomyces leeuwenhoekii</name>
    <dbReference type="NCBI Taxonomy" id="1437453"/>
    <lineage>
        <taxon>Bacteria</taxon>
        <taxon>Bacillati</taxon>
        <taxon>Actinomycetota</taxon>
        <taxon>Actinomycetes</taxon>
        <taxon>Kitasatosporales</taxon>
        <taxon>Streptomycetaceae</taxon>
        <taxon>Streptomyces</taxon>
    </lineage>
</organism>
<dbReference type="RefSeq" id="WP_157840722.1">
    <property type="nucleotide sequence ID" value="NZ_AZSD01000286.1"/>
</dbReference>
<dbReference type="EMBL" id="LN831790">
    <property type="protein sequence ID" value="CQR60724.1"/>
    <property type="molecule type" value="Genomic_DNA"/>
</dbReference>
<reference evidence="2 3" key="1">
    <citation type="submission" date="2015-02" db="EMBL/GenBank/DDBJ databases">
        <authorList>
            <person name="Gomez-Escribano P.J."/>
        </authorList>
    </citation>
    <scope>NUCLEOTIDE SEQUENCE [LARGE SCALE GENOMIC DNA]</scope>
    <source>
        <strain evidence="3">C34 (DSM 42122 / NRRL B-24963)</strain>
    </source>
</reference>
<dbReference type="KEGG" id="sle:sle_12620"/>
<evidence type="ECO:0000313" key="2">
    <source>
        <dbReference type="EMBL" id="CQR60724.1"/>
    </source>
</evidence>
<dbReference type="AlphaFoldDB" id="A0A0F7VLW2"/>
<sequence length="49" mass="5130">MVVLFAVLIPALMLGVVLALGRYEEFVLPGSEPQPDALDPAAAVPDARP</sequence>
<evidence type="ECO:0000313" key="3">
    <source>
        <dbReference type="Proteomes" id="UP000035016"/>
    </source>
</evidence>
<accession>A0A0F7VLW2</accession>
<evidence type="ECO:0000256" key="1">
    <source>
        <dbReference type="SAM" id="MobiDB-lite"/>
    </source>
</evidence>
<dbReference type="Proteomes" id="UP000035016">
    <property type="component" value="Chromosome Chromosome"/>
</dbReference>
<name>A0A0F7VLW2_STRLW</name>
<protein>
    <submittedName>
        <fullName evidence="2">Uncharacterized protein</fullName>
    </submittedName>
</protein>
<proteinExistence type="predicted"/>